<evidence type="ECO:0000313" key="2">
    <source>
        <dbReference type="Proteomes" id="UP001056120"/>
    </source>
</evidence>
<sequence>MVEPISLDWEWELQPVILVVHPTAAMAEYESSHHNYTIPKETAPLALNTIIQLHFEKTLEKKRAVDLQKKELWKLFQHFFLFLALVFTAQV</sequence>
<gene>
    <name evidence="1" type="ORF">L1987_48316</name>
</gene>
<reference evidence="2" key="1">
    <citation type="journal article" date="2022" name="Mol. Ecol. Resour.">
        <title>The genomes of chicory, endive, great burdock and yacon provide insights into Asteraceae palaeo-polyploidization history and plant inulin production.</title>
        <authorList>
            <person name="Fan W."/>
            <person name="Wang S."/>
            <person name="Wang H."/>
            <person name="Wang A."/>
            <person name="Jiang F."/>
            <person name="Liu H."/>
            <person name="Zhao H."/>
            <person name="Xu D."/>
            <person name="Zhang Y."/>
        </authorList>
    </citation>
    <scope>NUCLEOTIDE SEQUENCE [LARGE SCALE GENOMIC DNA]</scope>
    <source>
        <strain evidence="2">cv. Yunnan</strain>
    </source>
</reference>
<dbReference type="Proteomes" id="UP001056120">
    <property type="component" value="Linkage Group LG16"/>
</dbReference>
<evidence type="ECO:0000313" key="1">
    <source>
        <dbReference type="EMBL" id="KAI3773783.1"/>
    </source>
</evidence>
<name>A0ACB9FQZ8_9ASTR</name>
<comment type="caution">
    <text evidence="1">The sequence shown here is derived from an EMBL/GenBank/DDBJ whole genome shotgun (WGS) entry which is preliminary data.</text>
</comment>
<reference evidence="1 2" key="2">
    <citation type="journal article" date="2022" name="Mol. Ecol. Resour.">
        <title>The genomes of chicory, endive, great burdock and yacon provide insights into Asteraceae paleo-polyploidization history and plant inulin production.</title>
        <authorList>
            <person name="Fan W."/>
            <person name="Wang S."/>
            <person name="Wang H."/>
            <person name="Wang A."/>
            <person name="Jiang F."/>
            <person name="Liu H."/>
            <person name="Zhao H."/>
            <person name="Xu D."/>
            <person name="Zhang Y."/>
        </authorList>
    </citation>
    <scope>NUCLEOTIDE SEQUENCE [LARGE SCALE GENOMIC DNA]</scope>
    <source>
        <strain evidence="2">cv. Yunnan</strain>
        <tissue evidence="1">Leaves</tissue>
    </source>
</reference>
<proteinExistence type="predicted"/>
<protein>
    <submittedName>
        <fullName evidence="1">Uncharacterized protein</fullName>
    </submittedName>
</protein>
<accession>A0ACB9FQZ8</accession>
<dbReference type="EMBL" id="CM042033">
    <property type="protein sequence ID" value="KAI3773783.1"/>
    <property type="molecule type" value="Genomic_DNA"/>
</dbReference>
<keyword evidence="2" id="KW-1185">Reference proteome</keyword>
<organism evidence="1 2">
    <name type="scientific">Smallanthus sonchifolius</name>
    <dbReference type="NCBI Taxonomy" id="185202"/>
    <lineage>
        <taxon>Eukaryota</taxon>
        <taxon>Viridiplantae</taxon>
        <taxon>Streptophyta</taxon>
        <taxon>Embryophyta</taxon>
        <taxon>Tracheophyta</taxon>
        <taxon>Spermatophyta</taxon>
        <taxon>Magnoliopsida</taxon>
        <taxon>eudicotyledons</taxon>
        <taxon>Gunneridae</taxon>
        <taxon>Pentapetalae</taxon>
        <taxon>asterids</taxon>
        <taxon>campanulids</taxon>
        <taxon>Asterales</taxon>
        <taxon>Asteraceae</taxon>
        <taxon>Asteroideae</taxon>
        <taxon>Heliantheae alliance</taxon>
        <taxon>Millerieae</taxon>
        <taxon>Smallanthus</taxon>
    </lineage>
</organism>